<feature type="transmembrane region" description="Helical" evidence="7">
    <location>
        <begin position="289"/>
        <end position="309"/>
    </location>
</feature>
<feature type="transmembrane region" description="Helical" evidence="7">
    <location>
        <begin position="625"/>
        <end position="644"/>
    </location>
</feature>
<sequence>MATGSSSDSPGKPKPKRGRAKTASVKLASVLPKLDPFVPKADHNPRDLRSWAKRTGFVSTLSSETGTSNNSQKFDSSNTDFDLEKGPAEHHRDGGSSPTIEIDPILGRTRPTGPTEIEPESGAGGPRSGNGLRNGRNDRTLWLREDNKRKRVEGESSALGIKDEERQAAEMNGNGVGVRKVHVNGGGDRNGNSNGAGIQIPANAPCVEPKKEEGKEQREVGIDVYPGGEEPANGGWHRHSGMRYGLRDNPGFMALMYYALQHYLSLAGSLVFVPLIMVPAMGGTDKDTATVISTLLLVSGITTILQSYFGTRLPLVQGSSFLYLAPALVIINAREYRNLTEHKFRHIMRELQGAIIIGSFFQSFLGFTGLMSLLLRLINPVVVAPTVAAVGLAFFSYGFPQAGSCVEISIPLILLVLIFTMYLRGVSIFGHQLFQIYAVPLSVMIIWVYAFFLTSGGAYNYKGCSPDIPSSNILVDGCRKHAYTMQHCRTDVSNAWRSSAWVRIPYPLQWGVPIFHLRTSLIMIVVSLVASVNSVGTYHSASLLVNSKPPTPGIASRGIALEGLCSILAGLWGSGTGSTTLTENVHTINITKVGSRRAVELGAVFLILFSFIGKVGAILASIPQALAAAILCFIWGLIVALGLSTLQYTQTASFRNITIVGVSLFLGLSVPAYFQQYQPESSLILPRYFVPYAAASDGPVHTSSKQFDFAMNALMSLNMVVTLLLAFVLDNTVPGSRQERGVYIWSRAEEMASDPSFHADYSLPQKIAWFFCWARCLHA</sequence>
<feature type="transmembrane region" description="Helical" evidence="7">
    <location>
        <begin position="598"/>
        <end position="619"/>
    </location>
</feature>
<feature type="transmembrane region" description="Helical" evidence="7">
    <location>
        <begin position="315"/>
        <end position="333"/>
    </location>
</feature>
<evidence type="ECO:0000256" key="1">
    <source>
        <dbReference type="ARBA" id="ARBA00004141"/>
    </source>
</evidence>
<keyword evidence="3 7" id="KW-0812">Transmembrane</keyword>
<feature type="transmembrane region" description="Helical" evidence="7">
    <location>
        <begin position="412"/>
        <end position="430"/>
    </location>
</feature>
<accession>A0A2P2IYJ4</accession>
<dbReference type="EMBL" id="GGEC01005803">
    <property type="protein sequence ID" value="MBW86286.1"/>
    <property type="molecule type" value="Transcribed_RNA"/>
</dbReference>
<dbReference type="NCBIfam" id="NF037981">
    <property type="entry name" value="NCS2_1"/>
    <property type="match status" value="1"/>
</dbReference>
<protein>
    <recommendedName>
        <fullName evidence="9">Nucleobase-ascorbate transporter 11</fullName>
    </recommendedName>
</protein>
<evidence type="ECO:0000256" key="4">
    <source>
        <dbReference type="ARBA" id="ARBA00022989"/>
    </source>
</evidence>
<evidence type="ECO:0000313" key="8">
    <source>
        <dbReference type="EMBL" id="MBW86286.1"/>
    </source>
</evidence>
<evidence type="ECO:0000256" key="2">
    <source>
        <dbReference type="ARBA" id="ARBA00008821"/>
    </source>
</evidence>
<keyword evidence="5 7" id="KW-0472">Membrane</keyword>
<evidence type="ECO:0000256" key="7">
    <source>
        <dbReference type="SAM" id="Phobius"/>
    </source>
</evidence>
<organism evidence="8">
    <name type="scientific">Rhizophora mucronata</name>
    <name type="common">Asiatic mangrove</name>
    <dbReference type="NCBI Taxonomy" id="61149"/>
    <lineage>
        <taxon>Eukaryota</taxon>
        <taxon>Viridiplantae</taxon>
        <taxon>Streptophyta</taxon>
        <taxon>Embryophyta</taxon>
        <taxon>Tracheophyta</taxon>
        <taxon>Spermatophyta</taxon>
        <taxon>Magnoliopsida</taxon>
        <taxon>eudicotyledons</taxon>
        <taxon>Gunneridae</taxon>
        <taxon>Pentapetalae</taxon>
        <taxon>rosids</taxon>
        <taxon>fabids</taxon>
        <taxon>Malpighiales</taxon>
        <taxon>Rhizophoraceae</taxon>
        <taxon>Rhizophora</taxon>
    </lineage>
</organism>
<evidence type="ECO:0000256" key="5">
    <source>
        <dbReference type="ARBA" id="ARBA00023136"/>
    </source>
</evidence>
<feature type="compositionally biased region" description="Basic and acidic residues" evidence="6">
    <location>
        <begin position="40"/>
        <end position="50"/>
    </location>
</feature>
<feature type="compositionally biased region" description="Polar residues" evidence="6">
    <location>
        <begin position="57"/>
        <end position="80"/>
    </location>
</feature>
<feature type="region of interest" description="Disordered" evidence="6">
    <location>
        <begin position="1"/>
        <end position="142"/>
    </location>
</feature>
<proteinExistence type="inferred from homology"/>
<feature type="transmembrane region" description="Helical" evidence="7">
    <location>
        <begin position="255"/>
        <end position="277"/>
    </location>
</feature>
<feature type="transmembrane region" description="Helical" evidence="7">
    <location>
        <begin position="656"/>
        <end position="674"/>
    </location>
</feature>
<feature type="compositionally biased region" description="Low complexity" evidence="6">
    <location>
        <begin position="1"/>
        <end position="10"/>
    </location>
</feature>
<keyword evidence="4 7" id="KW-1133">Transmembrane helix</keyword>
<feature type="transmembrane region" description="Helical" evidence="7">
    <location>
        <begin position="709"/>
        <end position="729"/>
    </location>
</feature>
<evidence type="ECO:0000256" key="3">
    <source>
        <dbReference type="ARBA" id="ARBA00022692"/>
    </source>
</evidence>
<feature type="transmembrane region" description="Helical" evidence="7">
    <location>
        <begin position="436"/>
        <end position="453"/>
    </location>
</feature>
<comment type="subcellular location">
    <subcellularLocation>
        <location evidence="1">Membrane</location>
        <topology evidence="1">Multi-pass membrane protein</topology>
    </subcellularLocation>
</comment>
<evidence type="ECO:0000256" key="6">
    <source>
        <dbReference type="SAM" id="MobiDB-lite"/>
    </source>
</evidence>
<evidence type="ECO:0008006" key="9">
    <source>
        <dbReference type="Google" id="ProtNLM"/>
    </source>
</evidence>
<name>A0A2P2IYJ4_RHIMU</name>
<feature type="transmembrane region" description="Helical" evidence="7">
    <location>
        <begin position="381"/>
        <end position="400"/>
    </location>
</feature>
<feature type="transmembrane region" description="Helical" evidence="7">
    <location>
        <begin position="354"/>
        <end position="375"/>
    </location>
</feature>
<dbReference type="AlphaFoldDB" id="A0A2P2IYJ4"/>
<dbReference type="Pfam" id="PF00860">
    <property type="entry name" value="Xan_ur_permease"/>
    <property type="match status" value="1"/>
</dbReference>
<reference evidence="8" key="1">
    <citation type="submission" date="2018-02" db="EMBL/GenBank/DDBJ databases">
        <title>Rhizophora mucronata_Transcriptome.</title>
        <authorList>
            <person name="Meera S.P."/>
            <person name="Sreeshan A."/>
            <person name="Augustine A."/>
        </authorList>
    </citation>
    <scope>NUCLEOTIDE SEQUENCE</scope>
    <source>
        <tissue evidence="8">Leaf</tissue>
    </source>
</reference>
<comment type="similarity">
    <text evidence="2">Belongs to the nucleobase:cation symporter-2 (NCS2) (TC 2.A.40) family.</text>
</comment>
<dbReference type="InterPro" id="IPR006043">
    <property type="entry name" value="NCS2"/>
</dbReference>
<dbReference type="GO" id="GO:0016020">
    <property type="term" value="C:membrane"/>
    <property type="evidence" value="ECO:0007669"/>
    <property type="project" value="UniProtKB-SubCell"/>
</dbReference>
<dbReference type="GO" id="GO:0022857">
    <property type="term" value="F:transmembrane transporter activity"/>
    <property type="evidence" value="ECO:0007669"/>
    <property type="project" value="InterPro"/>
</dbReference>
<feature type="compositionally biased region" description="Basic and acidic residues" evidence="6">
    <location>
        <begin position="82"/>
        <end position="94"/>
    </location>
</feature>
<dbReference type="PANTHER" id="PTHR11119">
    <property type="entry name" value="XANTHINE-URACIL / VITAMIN C PERMEASE FAMILY MEMBER"/>
    <property type="match status" value="1"/>
</dbReference>